<proteinExistence type="predicted"/>
<evidence type="ECO:0000313" key="1">
    <source>
        <dbReference type="EMBL" id="KAI9900377.1"/>
    </source>
</evidence>
<evidence type="ECO:0000313" key="2">
    <source>
        <dbReference type="Proteomes" id="UP001163324"/>
    </source>
</evidence>
<reference evidence="1" key="1">
    <citation type="submission" date="2022-10" db="EMBL/GenBank/DDBJ databases">
        <title>Complete Genome of Trichothecium roseum strain YXFP-22015, a Plant Pathogen Isolated from Citrus.</title>
        <authorList>
            <person name="Wang Y."/>
            <person name="Zhu L."/>
        </authorList>
    </citation>
    <scope>NUCLEOTIDE SEQUENCE</scope>
    <source>
        <strain evidence="1">YXFP-22015</strain>
    </source>
</reference>
<accession>A0ACC0V271</accession>
<gene>
    <name evidence="1" type="ORF">N3K66_004639</name>
</gene>
<name>A0ACC0V271_9HYPO</name>
<organism evidence="1 2">
    <name type="scientific">Trichothecium roseum</name>
    <dbReference type="NCBI Taxonomy" id="47278"/>
    <lineage>
        <taxon>Eukaryota</taxon>
        <taxon>Fungi</taxon>
        <taxon>Dikarya</taxon>
        <taxon>Ascomycota</taxon>
        <taxon>Pezizomycotina</taxon>
        <taxon>Sordariomycetes</taxon>
        <taxon>Hypocreomycetidae</taxon>
        <taxon>Hypocreales</taxon>
        <taxon>Hypocreales incertae sedis</taxon>
        <taxon>Trichothecium</taxon>
    </lineage>
</organism>
<sequence length="391" mass="42533">MAAKQPVHSIDELEEYATNNLPKTVREYFNGGSLDSITLRANRQEFQKYYIRPRVLRDVSDVQTSLRVFPNGNDVPFPCAVAPAAMQRMAHPDGEIATARGCGTFGCPVGLSTFATVSLEDAKNAADEARRESDQSGPSECLLQLYLFENRETSKALVERAEGAGYKAIVLTVDTPFFGRRLTEIRNGFRLPPHLKLANFDESLGVKTGSEHRTEAVEAGRQFAPQGKTAAAPTNKLDPSLTWEAVHYLKGLTKLPIWLKGIMTPEDALLAVEHGADAIFVSNHGGRQLDGAPPSLRVLEGIAQAVNGRLPVHFDGGIRRGSDVFKALCLGADFVWVGRPALWAIAYDGERGLVNALSVLKDEFRQCMGLAGCTSLSELGPDKLMAVDARL</sequence>
<dbReference type="EMBL" id="CM047943">
    <property type="protein sequence ID" value="KAI9900377.1"/>
    <property type="molecule type" value="Genomic_DNA"/>
</dbReference>
<keyword evidence="2" id="KW-1185">Reference proteome</keyword>
<comment type="caution">
    <text evidence="1">The sequence shown here is derived from an EMBL/GenBank/DDBJ whole genome shotgun (WGS) entry which is preliminary data.</text>
</comment>
<protein>
    <submittedName>
        <fullName evidence="1">Uncharacterized protein</fullName>
    </submittedName>
</protein>
<dbReference type="Proteomes" id="UP001163324">
    <property type="component" value="Chromosome 4"/>
</dbReference>